<keyword evidence="9" id="KW-0511">Multifunctional enzyme</keyword>
<keyword evidence="12" id="KW-1185">Reference proteome</keyword>
<reference evidence="11 12" key="2">
    <citation type="submission" date="2019-01" db="EMBL/GenBank/DDBJ databases">
        <title>The decoding of complex shrimp genome reveals the adaptation for benthos swimmer, frequently molting mechanism and breeding impact on genome.</title>
        <authorList>
            <person name="Sun Y."/>
            <person name="Gao Y."/>
            <person name="Yu Y."/>
        </authorList>
    </citation>
    <scope>NUCLEOTIDE SEQUENCE [LARGE SCALE GENOMIC DNA]</scope>
    <source>
        <tissue evidence="11">Muscle</tissue>
    </source>
</reference>
<dbReference type="OrthoDB" id="10004768at2759"/>
<dbReference type="SUPFAM" id="SSF52096">
    <property type="entry name" value="ClpP/crotonase"/>
    <property type="match status" value="1"/>
</dbReference>
<dbReference type="GO" id="GO:0016509">
    <property type="term" value="F:long-chain (3S)-3-hydroxyacyl-CoA dehydrogenase (NAD+) activity"/>
    <property type="evidence" value="ECO:0007669"/>
    <property type="project" value="TreeGrafter"/>
</dbReference>
<dbReference type="EC" id="4.2.1.17" evidence="4"/>
<evidence type="ECO:0000256" key="2">
    <source>
        <dbReference type="ARBA" id="ARBA00007005"/>
    </source>
</evidence>
<dbReference type="PANTHER" id="PTHR43612">
    <property type="entry name" value="TRIFUNCTIONAL ENZYME SUBUNIT ALPHA"/>
    <property type="match status" value="1"/>
</dbReference>
<feature type="compositionally biased region" description="Polar residues" evidence="10">
    <location>
        <begin position="8"/>
        <end position="19"/>
    </location>
</feature>
<protein>
    <recommendedName>
        <fullName evidence="4">enoyl-CoA hydratase</fullName>
        <ecNumber evidence="4">4.2.1.17</ecNumber>
    </recommendedName>
</protein>
<evidence type="ECO:0000256" key="3">
    <source>
        <dbReference type="ARBA" id="ARBA00008750"/>
    </source>
</evidence>
<dbReference type="InterPro" id="IPR050136">
    <property type="entry name" value="FA_oxidation_alpha_subunit"/>
</dbReference>
<keyword evidence="6" id="KW-0520">NAD</keyword>
<keyword evidence="7" id="KW-0443">Lipid metabolism</keyword>
<dbReference type="GO" id="GO:0006635">
    <property type="term" value="P:fatty acid beta-oxidation"/>
    <property type="evidence" value="ECO:0007669"/>
    <property type="project" value="TreeGrafter"/>
</dbReference>
<evidence type="ECO:0000256" key="6">
    <source>
        <dbReference type="ARBA" id="ARBA00023027"/>
    </source>
</evidence>
<dbReference type="Proteomes" id="UP000283509">
    <property type="component" value="Unassembled WGS sequence"/>
</dbReference>
<evidence type="ECO:0000256" key="9">
    <source>
        <dbReference type="ARBA" id="ARBA00023268"/>
    </source>
</evidence>
<evidence type="ECO:0000256" key="1">
    <source>
        <dbReference type="ARBA" id="ARBA00005005"/>
    </source>
</evidence>
<proteinExistence type="inferred from homology"/>
<evidence type="ECO:0000256" key="10">
    <source>
        <dbReference type="SAM" id="MobiDB-lite"/>
    </source>
</evidence>
<comment type="similarity">
    <text evidence="2">In the central section; belongs to the 3-hydroxyacyl-CoA dehydrogenase family.</text>
</comment>
<dbReference type="GO" id="GO:0004300">
    <property type="term" value="F:enoyl-CoA hydratase activity"/>
    <property type="evidence" value="ECO:0007669"/>
    <property type="project" value="UniProtKB-EC"/>
</dbReference>
<dbReference type="FunFam" id="3.90.226.10:FF:000011">
    <property type="entry name" value="Fatty acid oxidation complex subunit alpha"/>
    <property type="match status" value="1"/>
</dbReference>
<evidence type="ECO:0000256" key="8">
    <source>
        <dbReference type="ARBA" id="ARBA00023239"/>
    </source>
</evidence>
<evidence type="ECO:0000313" key="11">
    <source>
        <dbReference type="EMBL" id="ROT68531.1"/>
    </source>
</evidence>
<comment type="similarity">
    <text evidence="3">In the N-terminal section; belongs to the enoyl-CoA hydratase/isomerase family.</text>
</comment>
<feature type="region of interest" description="Disordered" evidence="10">
    <location>
        <begin position="1"/>
        <end position="21"/>
    </location>
</feature>
<dbReference type="STRING" id="6689.A0A3R7Q4R4"/>
<dbReference type="Gene3D" id="3.90.226.10">
    <property type="entry name" value="2-enoyl-CoA Hydratase, Chain A, domain 1"/>
    <property type="match status" value="1"/>
</dbReference>
<gene>
    <name evidence="11" type="ORF">C7M84_013332</name>
</gene>
<evidence type="ECO:0000256" key="4">
    <source>
        <dbReference type="ARBA" id="ARBA00012076"/>
    </source>
</evidence>
<dbReference type="GO" id="GO:0016507">
    <property type="term" value="C:mitochondrial fatty acid beta-oxidation multienzyme complex"/>
    <property type="evidence" value="ECO:0007669"/>
    <property type="project" value="TreeGrafter"/>
</dbReference>
<dbReference type="InterPro" id="IPR001753">
    <property type="entry name" value="Enoyl-CoA_hydra/iso"/>
</dbReference>
<evidence type="ECO:0000256" key="5">
    <source>
        <dbReference type="ARBA" id="ARBA00022832"/>
    </source>
</evidence>
<dbReference type="EMBL" id="QCYY01002659">
    <property type="protein sequence ID" value="ROT68531.1"/>
    <property type="molecule type" value="Genomic_DNA"/>
</dbReference>
<evidence type="ECO:0000313" key="12">
    <source>
        <dbReference type="Proteomes" id="UP000283509"/>
    </source>
</evidence>
<dbReference type="CDD" id="cd06558">
    <property type="entry name" value="crotonase-like"/>
    <property type="match status" value="1"/>
</dbReference>
<name>A0A3R7Q4R4_PENVA</name>
<accession>A0A3R7Q4R4</accession>
<organism evidence="11 12">
    <name type="scientific">Penaeus vannamei</name>
    <name type="common">Whiteleg shrimp</name>
    <name type="synonym">Litopenaeus vannamei</name>
    <dbReference type="NCBI Taxonomy" id="6689"/>
    <lineage>
        <taxon>Eukaryota</taxon>
        <taxon>Metazoa</taxon>
        <taxon>Ecdysozoa</taxon>
        <taxon>Arthropoda</taxon>
        <taxon>Crustacea</taxon>
        <taxon>Multicrustacea</taxon>
        <taxon>Malacostraca</taxon>
        <taxon>Eumalacostraca</taxon>
        <taxon>Eucarida</taxon>
        <taxon>Decapoda</taxon>
        <taxon>Dendrobranchiata</taxon>
        <taxon>Penaeoidea</taxon>
        <taxon>Penaeidae</taxon>
        <taxon>Penaeus</taxon>
    </lineage>
</organism>
<keyword evidence="5" id="KW-0276">Fatty acid metabolism</keyword>
<dbReference type="AlphaFoldDB" id="A0A3R7Q4R4"/>
<comment type="caution">
    <text evidence="11">The sequence shown here is derived from an EMBL/GenBank/DDBJ whole genome shotgun (WGS) entry which is preliminary data.</text>
</comment>
<dbReference type="InterPro" id="IPR029045">
    <property type="entry name" value="ClpP/crotonase-like_dom_sf"/>
</dbReference>
<reference evidence="11 12" key="1">
    <citation type="submission" date="2018-04" db="EMBL/GenBank/DDBJ databases">
        <authorList>
            <person name="Zhang X."/>
            <person name="Yuan J."/>
            <person name="Li F."/>
            <person name="Xiang J."/>
        </authorList>
    </citation>
    <scope>NUCLEOTIDE SEQUENCE [LARGE SCALE GENOMIC DNA]</scope>
    <source>
        <tissue evidence="11">Muscle</tissue>
    </source>
</reference>
<comment type="pathway">
    <text evidence="1">Lipid metabolism; fatty acid beta-oxidation.</text>
</comment>
<keyword evidence="8" id="KW-0456">Lyase</keyword>
<dbReference type="PANTHER" id="PTHR43612:SF3">
    <property type="entry name" value="TRIFUNCTIONAL ENZYME SUBUNIT ALPHA, MITOCHONDRIAL"/>
    <property type="match status" value="1"/>
</dbReference>
<dbReference type="Pfam" id="PF00378">
    <property type="entry name" value="ECH_1"/>
    <property type="match status" value="1"/>
</dbReference>
<evidence type="ECO:0000256" key="7">
    <source>
        <dbReference type="ARBA" id="ARBA00023098"/>
    </source>
</evidence>
<sequence>MKLPEDYSSLSWPQQSASGRRQRRFEERRWQAFVLSGPSSRQSSRLLSTTRAAMGVHANLKINDGVGVVTFDSPGKVNVLNQPVMEEIVKIVDEIETNSDIQAAVLISGKPGCFIAGADITMIESCKTAEEAQALSKSCQDILFRIEKSKKPVVAAIMGSCLGGGLEVALSCHYRLAVKDKAGLGLPEVMLGVLPGGGGTQRLHKLVGVPGALDMSLTGKTVKADKAKKMGLVDGLVNPLGPGLQQPDLRTLAYLEEVAIKTAKDLASGDLKAKRGPRTSWKRQWERLCSMTSSRTRYSRRLVVRSLSRQMDSTQHP</sequence>